<organism evidence="1 2">
    <name type="scientific">Portunus trituberculatus</name>
    <name type="common">Swimming crab</name>
    <name type="synonym">Neptunus trituberculatus</name>
    <dbReference type="NCBI Taxonomy" id="210409"/>
    <lineage>
        <taxon>Eukaryota</taxon>
        <taxon>Metazoa</taxon>
        <taxon>Ecdysozoa</taxon>
        <taxon>Arthropoda</taxon>
        <taxon>Crustacea</taxon>
        <taxon>Multicrustacea</taxon>
        <taxon>Malacostraca</taxon>
        <taxon>Eumalacostraca</taxon>
        <taxon>Eucarida</taxon>
        <taxon>Decapoda</taxon>
        <taxon>Pleocyemata</taxon>
        <taxon>Brachyura</taxon>
        <taxon>Eubrachyura</taxon>
        <taxon>Portunoidea</taxon>
        <taxon>Portunidae</taxon>
        <taxon>Portuninae</taxon>
        <taxon>Portunus</taxon>
    </lineage>
</organism>
<evidence type="ECO:0000313" key="1">
    <source>
        <dbReference type="EMBL" id="MPC57373.1"/>
    </source>
</evidence>
<protein>
    <submittedName>
        <fullName evidence="1">Uncharacterized protein</fullName>
    </submittedName>
</protein>
<dbReference type="AlphaFoldDB" id="A0A5B7GIV6"/>
<proteinExistence type="predicted"/>
<reference evidence="1 2" key="1">
    <citation type="submission" date="2019-05" db="EMBL/GenBank/DDBJ databases">
        <title>Another draft genome of Portunus trituberculatus and its Hox gene families provides insights of decapod evolution.</title>
        <authorList>
            <person name="Jeong J.-H."/>
            <person name="Song I."/>
            <person name="Kim S."/>
            <person name="Choi T."/>
            <person name="Kim D."/>
            <person name="Ryu S."/>
            <person name="Kim W."/>
        </authorList>
    </citation>
    <scope>NUCLEOTIDE SEQUENCE [LARGE SCALE GENOMIC DNA]</scope>
    <source>
        <tissue evidence="1">Muscle</tissue>
    </source>
</reference>
<sequence length="70" mass="8082">MLFLNPSRPSPPVPPPPRLQCLPLQRPRHACLFIINYHNTTLNYEALTTIAPPHMPRPRHTGTHRRCHAM</sequence>
<dbReference type="Proteomes" id="UP000324222">
    <property type="component" value="Unassembled WGS sequence"/>
</dbReference>
<dbReference type="EMBL" id="VSRR010014732">
    <property type="protein sequence ID" value="MPC57373.1"/>
    <property type="molecule type" value="Genomic_DNA"/>
</dbReference>
<comment type="caution">
    <text evidence="1">The sequence shown here is derived from an EMBL/GenBank/DDBJ whole genome shotgun (WGS) entry which is preliminary data.</text>
</comment>
<evidence type="ECO:0000313" key="2">
    <source>
        <dbReference type="Proteomes" id="UP000324222"/>
    </source>
</evidence>
<gene>
    <name evidence="1" type="ORF">E2C01_051352</name>
</gene>
<keyword evidence="2" id="KW-1185">Reference proteome</keyword>
<name>A0A5B7GIV6_PORTR</name>
<accession>A0A5B7GIV6</accession>